<comment type="caution">
    <text evidence="1">The sequence shown here is derived from an EMBL/GenBank/DDBJ whole genome shotgun (WGS) entry which is preliminary data.</text>
</comment>
<proteinExistence type="predicted"/>
<dbReference type="PANTHER" id="PTHR13061">
    <property type="entry name" value="DYNACTIN SUBUNIT P25"/>
    <property type="match status" value="1"/>
</dbReference>
<dbReference type="InterPro" id="IPR047324">
    <property type="entry name" value="LbH_gamma_CA-like"/>
</dbReference>
<dbReference type="Gene3D" id="2.160.10.10">
    <property type="entry name" value="Hexapeptide repeat proteins"/>
    <property type="match status" value="1"/>
</dbReference>
<dbReference type="STRING" id="1123401.GCA_000621325_00288"/>
<gene>
    <name evidence="1" type="ORF">BWK73_25700</name>
</gene>
<reference evidence="1 2" key="1">
    <citation type="submission" date="2017-01" db="EMBL/GenBank/DDBJ databases">
        <title>Novel large sulfur bacteria in the metagenomes of groundwater-fed chemosynthetic microbial mats in the Lake Huron basin.</title>
        <authorList>
            <person name="Sharrar A.M."/>
            <person name="Flood B.E."/>
            <person name="Bailey J.V."/>
            <person name="Jones D.S."/>
            <person name="Biddanda B."/>
            <person name="Ruberg S.A."/>
            <person name="Marcus D.N."/>
            <person name="Dick G.J."/>
        </authorList>
    </citation>
    <scope>NUCLEOTIDE SEQUENCE [LARGE SCALE GENOMIC DNA]</scope>
    <source>
        <strain evidence="1">A8</strain>
    </source>
</reference>
<dbReference type="InterPro" id="IPR011004">
    <property type="entry name" value="Trimer_LpxA-like_sf"/>
</dbReference>
<evidence type="ECO:0000313" key="2">
    <source>
        <dbReference type="Proteomes" id="UP000192491"/>
    </source>
</evidence>
<name>A0A1Y1QL43_9GAMM</name>
<protein>
    <submittedName>
        <fullName evidence="1">Gamma carbonic anhydrase family protein</fullName>
    </submittedName>
</protein>
<sequence>MTVTRFEDHVPAIHPTAYVDAMAYVSGQTTLAEGVSIWPTAVVRGDINRIQIGRLTNVQDGAVLHVTHGGEYTRPDGLPLIIGEEVTIGHRAVLHACTIGNRCLVGMGAIVLDAAVVEDEVMIGAGSLVPPGKVLHSGYLYVGSPVKQARELTSKEKAYLRYSAEYYRKLAERTRASAAGD</sequence>
<organism evidence="1 2">
    <name type="scientific">Thiothrix lacustris</name>
    <dbReference type="NCBI Taxonomy" id="525917"/>
    <lineage>
        <taxon>Bacteria</taxon>
        <taxon>Pseudomonadati</taxon>
        <taxon>Pseudomonadota</taxon>
        <taxon>Gammaproteobacteria</taxon>
        <taxon>Thiotrichales</taxon>
        <taxon>Thiotrichaceae</taxon>
        <taxon>Thiothrix</taxon>
    </lineage>
</organism>
<dbReference type="EMBL" id="MTEJ01000177">
    <property type="protein sequence ID" value="OQX08355.1"/>
    <property type="molecule type" value="Genomic_DNA"/>
</dbReference>
<dbReference type="Proteomes" id="UP000192491">
    <property type="component" value="Unassembled WGS sequence"/>
</dbReference>
<dbReference type="InterPro" id="IPR001451">
    <property type="entry name" value="Hexapep"/>
</dbReference>
<dbReference type="CDD" id="cd04645">
    <property type="entry name" value="LbH_gamma_CA_like"/>
    <property type="match status" value="1"/>
</dbReference>
<dbReference type="InterPro" id="IPR050484">
    <property type="entry name" value="Transf_Hexapept/Carb_Anhydrase"/>
</dbReference>
<dbReference type="Pfam" id="PF00132">
    <property type="entry name" value="Hexapep"/>
    <property type="match status" value="1"/>
</dbReference>
<dbReference type="PANTHER" id="PTHR13061:SF56">
    <property type="entry name" value="PROTEIN YRDA"/>
    <property type="match status" value="1"/>
</dbReference>
<dbReference type="AlphaFoldDB" id="A0A1Y1QL43"/>
<accession>A0A1Y1QL43</accession>
<evidence type="ECO:0000313" key="1">
    <source>
        <dbReference type="EMBL" id="OQX08355.1"/>
    </source>
</evidence>
<dbReference type="SUPFAM" id="SSF51161">
    <property type="entry name" value="Trimeric LpxA-like enzymes"/>
    <property type="match status" value="1"/>
</dbReference>